<dbReference type="Proteomes" id="UP000268162">
    <property type="component" value="Unassembled WGS sequence"/>
</dbReference>
<feature type="chain" id="PRO_5020505354" evidence="1">
    <location>
        <begin position="28"/>
        <end position="386"/>
    </location>
</feature>
<organism evidence="3 4">
    <name type="scientific">Dimargaris cristalligena</name>
    <dbReference type="NCBI Taxonomy" id="215637"/>
    <lineage>
        <taxon>Eukaryota</taxon>
        <taxon>Fungi</taxon>
        <taxon>Fungi incertae sedis</taxon>
        <taxon>Zoopagomycota</taxon>
        <taxon>Kickxellomycotina</taxon>
        <taxon>Dimargaritomycetes</taxon>
        <taxon>Dimargaritales</taxon>
        <taxon>Dimargaritaceae</taxon>
        <taxon>Dimargaris</taxon>
    </lineage>
</organism>
<dbReference type="OrthoDB" id="438440at2759"/>
<dbReference type="GO" id="GO:0006629">
    <property type="term" value="P:lipid metabolic process"/>
    <property type="evidence" value="ECO:0007669"/>
    <property type="project" value="InterPro"/>
</dbReference>
<dbReference type="InterPro" id="IPR029058">
    <property type="entry name" value="AB_hydrolase_fold"/>
</dbReference>
<keyword evidence="4" id="KW-1185">Reference proteome</keyword>
<dbReference type="CDD" id="cd00519">
    <property type="entry name" value="Lipase_3"/>
    <property type="match status" value="1"/>
</dbReference>
<dbReference type="SUPFAM" id="SSF53474">
    <property type="entry name" value="alpha/beta-Hydrolases"/>
    <property type="match status" value="1"/>
</dbReference>
<dbReference type="PANTHER" id="PTHR45856:SF25">
    <property type="entry name" value="FUNGAL LIPASE-LIKE DOMAIN-CONTAINING PROTEIN"/>
    <property type="match status" value="1"/>
</dbReference>
<protein>
    <submittedName>
        <fullName evidence="3">Alpha/Beta hydrolase protein</fullName>
    </submittedName>
</protein>
<evidence type="ECO:0000256" key="1">
    <source>
        <dbReference type="SAM" id="SignalP"/>
    </source>
</evidence>
<dbReference type="InterPro" id="IPR051218">
    <property type="entry name" value="Sec_MonoDiacylglyc_Lipase"/>
</dbReference>
<accession>A0A4P9ZMB2</accession>
<gene>
    <name evidence="3" type="ORF">BJ085DRAFT_38875</name>
</gene>
<sequence>MRPTWTFRLLPWLLVAVALLGAPEGLSSNHQPSPFLEDASVETRHHASMALEGPSSLSLGDGIPRRTSPEKRDELYAHALLAAAAYCSRERVRQWDCGAKCPEGYIFYHYEEHVDKGLVAYISYQLVSETSADIVVSFRGSSDFRTWPYDLQFGRLNFTYSPKHDAKVHGGIYSCFQAMQPGVNRHLYALMGELEEMGIRDIHILSTGHSLGGALAVFEALAIVQDLEDDLPTSSGRTLGFPQVQLTLTSVGEPRLGNFAFAQLVYDTMWRYSSPAPTTRSGVSIEPQPGSSSRLRSFQIHRLTSHNDLIPTLPPTVVGFYHHPTEYWVTYGLGGLGSRLLECPDVATPGDSETIRENWLCSAGQPNPNMVAHMGVWDITFGPICM</sequence>
<proteinExistence type="predicted"/>
<feature type="signal peptide" evidence="1">
    <location>
        <begin position="1"/>
        <end position="27"/>
    </location>
</feature>
<dbReference type="GO" id="GO:0016787">
    <property type="term" value="F:hydrolase activity"/>
    <property type="evidence" value="ECO:0007669"/>
    <property type="project" value="UniProtKB-KW"/>
</dbReference>
<dbReference type="Gene3D" id="3.40.50.1820">
    <property type="entry name" value="alpha/beta hydrolase"/>
    <property type="match status" value="1"/>
</dbReference>
<evidence type="ECO:0000313" key="3">
    <source>
        <dbReference type="EMBL" id="RKP34333.1"/>
    </source>
</evidence>
<evidence type="ECO:0000313" key="4">
    <source>
        <dbReference type="Proteomes" id="UP000268162"/>
    </source>
</evidence>
<dbReference type="AlphaFoldDB" id="A0A4P9ZMB2"/>
<dbReference type="PANTHER" id="PTHR45856">
    <property type="entry name" value="ALPHA/BETA-HYDROLASES SUPERFAMILY PROTEIN"/>
    <property type="match status" value="1"/>
</dbReference>
<dbReference type="STRING" id="215637.A0A4P9ZMB2"/>
<keyword evidence="3" id="KW-0378">Hydrolase</keyword>
<dbReference type="Pfam" id="PF01764">
    <property type="entry name" value="Lipase_3"/>
    <property type="match status" value="1"/>
</dbReference>
<dbReference type="EMBL" id="ML003247">
    <property type="protein sequence ID" value="RKP34333.1"/>
    <property type="molecule type" value="Genomic_DNA"/>
</dbReference>
<dbReference type="InterPro" id="IPR002921">
    <property type="entry name" value="Fungal_lipase-type"/>
</dbReference>
<reference evidence="4" key="1">
    <citation type="journal article" date="2018" name="Nat. Microbiol.">
        <title>Leveraging single-cell genomics to expand the fungal tree of life.</title>
        <authorList>
            <person name="Ahrendt S.R."/>
            <person name="Quandt C.A."/>
            <person name="Ciobanu D."/>
            <person name="Clum A."/>
            <person name="Salamov A."/>
            <person name="Andreopoulos B."/>
            <person name="Cheng J.F."/>
            <person name="Woyke T."/>
            <person name="Pelin A."/>
            <person name="Henrissat B."/>
            <person name="Reynolds N.K."/>
            <person name="Benny G.L."/>
            <person name="Smith M.E."/>
            <person name="James T.Y."/>
            <person name="Grigoriev I.V."/>
        </authorList>
    </citation>
    <scope>NUCLEOTIDE SEQUENCE [LARGE SCALE GENOMIC DNA]</scope>
    <source>
        <strain evidence="4">RSA 468</strain>
    </source>
</reference>
<feature type="domain" description="Fungal lipase-type" evidence="2">
    <location>
        <begin position="135"/>
        <end position="316"/>
    </location>
</feature>
<name>A0A4P9ZMB2_9FUNG</name>
<keyword evidence="1" id="KW-0732">Signal</keyword>
<evidence type="ECO:0000259" key="2">
    <source>
        <dbReference type="Pfam" id="PF01764"/>
    </source>
</evidence>